<keyword evidence="7" id="KW-1185">Reference proteome</keyword>
<feature type="transmembrane region" description="Helical" evidence="5">
    <location>
        <begin position="6"/>
        <end position="21"/>
    </location>
</feature>
<evidence type="ECO:0000313" key="6">
    <source>
        <dbReference type="EMBL" id="GLC87935.1"/>
    </source>
</evidence>
<evidence type="ECO:0000256" key="2">
    <source>
        <dbReference type="ARBA" id="ARBA00022692"/>
    </source>
</evidence>
<comment type="caution">
    <text evidence="6">The sequence shown here is derived from an EMBL/GenBank/DDBJ whole genome shotgun (WGS) entry which is preliminary data.</text>
</comment>
<gene>
    <name evidence="6" type="ORF">LYSBPC_10620</name>
</gene>
<evidence type="ECO:0000256" key="3">
    <source>
        <dbReference type="ARBA" id="ARBA00022989"/>
    </source>
</evidence>
<proteinExistence type="predicted"/>
<protein>
    <recommendedName>
        <fullName evidence="8">Manganese efflux pump MntP</fullName>
    </recommendedName>
</protein>
<feature type="transmembrane region" description="Helical" evidence="5">
    <location>
        <begin position="116"/>
        <end position="135"/>
    </location>
</feature>
<keyword evidence="3 5" id="KW-1133">Transmembrane helix</keyword>
<sequence>MQGIIAGIITSIDVIGLYIVLPNVRYRLLLSIWTAFLHMLFPLLGFELGNYLLQFLVEWGQWISSILLFCIGLQLLLFSHQEKKITISPILLAITASIDTFSVSISFGMLNLEKTIFIMSAGIGALICSYVSLVIARKSQVLWGEKISIIAGIVFIIMSILAVQQ</sequence>
<reference evidence="6" key="1">
    <citation type="submission" date="2022-08" db="EMBL/GenBank/DDBJ databases">
        <title>Draft genome sequence of Lysinibacillus sp. strain KH24.</title>
        <authorList>
            <person name="Kanbe H."/>
            <person name="Itoh H."/>
        </authorList>
    </citation>
    <scope>NUCLEOTIDE SEQUENCE</scope>
    <source>
        <strain evidence="6">KH24</strain>
    </source>
</reference>
<keyword evidence="4 5" id="KW-0472">Membrane</keyword>
<feature type="transmembrane region" description="Helical" evidence="5">
    <location>
        <begin position="28"/>
        <end position="53"/>
    </location>
</feature>
<evidence type="ECO:0008006" key="8">
    <source>
        <dbReference type="Google" id="ProtNLM"/>
    </source>
</evidence>
<dbReference type="PANTHER" id="PTHR35529">
    <property type="entry name" value="MANGANESE EFFLUX PUMP MNTP-RELATED"/>
    <property type="match status" value="1"/>
</dbReference>
<organism evidence="6 7">
    <name type="scientific">Lysinibacillus piscis</name>
    <dbReference type="NCBI Taxonomy" id="2518931"/>
    <lineage>
        <taxon>Bacteria</taxon>
        <taxon>Bacillati</taxon>
        <taxon>Bacillota</taxon>
        <taxon>Bacilli</taxon>
        <taxon>Bacillales</taxon>
        <taxon>Bacillaceae</taxon>
        <taxon>Lysinibacillus</taxon>
    </lineage>
</organism>
<evidence type="ECO:0000256" key="1">
    <source>
        <dbReference type="ARBA" id="ARBA00022475"/>
    </source>
</evidence>
<accession>A0ABQ5NI31</accession>
<dbReference type="Pfam" id="PF02659">
    <property type="entry name" value="Mntp"/>
    <property type="match status" value="1"/>
</dbReference>
<keyword evidence="1" id="KW-1003">Cell membrane</keyword>
<dbReference type="RefSeq" id="WP_264987649.1">
    <property type="nucleotide sequence ID" value="NZ_BRZA01000001.1"/>
</dbReference>
<evidence type="ECO:0000313" key="7">
    <source>
        <dbReference type="Proteomes" id="UP001065593"/>
    </source>
</evidence>
<feature type="transmembrane region" description="Helical" evidence="5">
    <location>
        <begin position="90"/>
        <end position="110"/>
    </location>
</feature>
<evidence type="ECO:0000256" key="5">
    <source>
        <dbReference type="SAM" id="Phobius"/>
    </source>
</evidence>
<evidence type="ECO:0000256" key="4">
    <source>
        <dbReference type="ARBA" id="ARBA00023136"/>
    </source>
</evidence>
<dbReference type="EMBL" id="BRZA01000001">
    <property type="protein sequence ID" value="GLC87935.1"/>
    <property type="molecule type" value="Genomic_DNA"/>
</dbReference>
<dbReference type="Proteomes" id="UP001065593">
    <property type="component" value="Unassembled WGS sequence"/>
</dbReference>
<feature type="transmembrane region" description="Helical" evidence="5">
    <location>
        <begin position="59"/>
        <end position="78"/>
    </location>
</feature>
<dbReference type="PANTHER" id="PTHR35529:SF1">
    <property type="entry name" value="MANGANESE EFFLUX PUMP MNTP-RELATED"/>
    <property type="match status" value="1"/>
</dbReference>
<dbReference type="InterPro" id="IPR003810">
    <property type="entry name" value="Mntp/YtaF"/>
</dbReference>
<keyword evidence="2 5" id="KW-0812">Transmembrane</keyword>
<feature type="transmembrane region" description="Helical" evidence="5">
    <location>
        <begin position="147"/>
        <end position="164"/>
    </location>
</feature>
<name>A0ABQ5NI31_9BACI</name>